<keyword evidence="3" id="KW-0813">Transport</keyword>
<evidence type="ECO:0000256" key="2">
    <source>
        <dbReference type="ARBA" id="ARBA00006669"/>
    </source>
</evidence>
<feature type="transmembrane region" description="Helical" evidence="8">
    <location>
        <begin position="93"/>
        <end position="111"/>
    </location>
</feature>
<keyword evidence="6 8" id="KW-1133">Transmembrane helix</keyword>
<evidence type="ECO:0000256" key="8">
    <source>
        <dbReference type="SAM" id="Phobius"/>
    </source>
</evidence>
<comment type="subcellular location">
    <subcellularLocation>
        <location evidence="1">Cell membrane</location>
        <topology evidence="1">Multi-pass membrane protein</topology>
    </subcellularLocation>
</comment>
<proteinExistence type="inferred from homology"/>
<dbReference type="PANTHER" id="PTHR36122:SF2">
    <property type="entry name" value="NICOTINAMIDE RIBOSIDE TRANSPORTER PNUC"/>
    <property type="match status" value="1"/>
</dbReference>
<comment type="caution">
    <text evidence="9">The sequence shown here is derived from an EMBL/GenBank/DDBJ whole genome shotgun (WGS) entry which is preliminary data.</text>
</comment>
<dbReference type="PANTHER" id="PTHR36122">
    <property type="entry name" value="NICOTINAMIDE RIBOSIDE TRANSPORTER PNUC"/>
    <property type="match status" value="1"/>
</dbReference>
<name>A0A1V4SWH0_9CLOT</name>
<evidence type="ECO:0000313" key="10">
    <source>
        <dbReference type="Proteomes" id="UP000191448"/>
    </source>
</evidence>
<evidence type="ECO:0000256" key="7">
    <source>
        <dbReference type="ARBA" id="ARBA00023136"/>
    </source>
</evidence>
<dbReference type="Proteomes" id="UP000191448">
    <property type="component" value="Unassembled WGS sequence"/>
</dbReference>
<reference evidence="9 10" key="1">
    <citation type="submission" date="2016-02" db="EMBL/GenBank/DDBJ databases">
        <title>Genome sequence of Clostridium thermobutyricum DSM 4928.</title>
        <authorList>
            <person name="Poehlein A."/>
            <person name="Daniel R."/>
        </authorList>
    </citation>
    <scope>NUCLEOTIDE SEQUENCE [LARGE SCALE GENOMIC DNA]</scope>
    <source>
        <strain evidence="9 10">DSM 4928</strain>
    </source>
</reference>
<dbReference type="GO" id="GO:0034257">
    <property type="term" value="F:nicotinamide riboside transmembrane transporter activity"/>
    <property type="evidence" value="ECO:0007669"/>
    <property type="project" value="InterPro"/>
</dbReference>
<dbReference type="OrthoDB" id="9791248at2"/>
<feature type="transmembrane region" description="Helical" evidence="8">
    <location>
        <begin position="37"/>
        <end position="57"/>
    </location>
</feature>
<feature type="transmembrane region" description="Helical" evidence="8">
    <location>
        <begin position="12"/>
        <end position="31"/>
    </location>
</feature>
<evidence type="ECO:0000256" key="4">
    <source>
        <dbReference type="ARBA" id="ARBA00022475"/>
    </source>
</evidence>
<dbReference type="NCBIfam" id="TIGR01528">
    <property type="entry name" value="NMN_trans_PnuC"/>
    <property type="match status" value="1"/>
</dbReference>
<keyword evidence="7 8" id="KW-0472">Membrane</keyword>
<evidence type="ECO:0000256" key="5">
    <source>
        <dbReference type="ARBA" id="ARBA00022692"/>
    </source>
</evidence>
<dbReference type="EMBL" id="LTAY01000039">
    <property type="protein sequence ID" value="OPX47702.1"/>
    <property type="molecule type" value="Genomic_DNA"/>
</dbReference>
<evidence type="ECO:0000256" key="6">
    <source>
        <dbReference type="ARBA" id="ARBA00022989"/>
    </source>
</evidence>
<dbReference type="InterPro" id="IPR006419">
    <property type="entry name" value="NMN_transpt_PnuC"/>
</dbReference>
<feature type="transmembrane region" description="Helical" evidence="8">
    <location>
        <begin position="227"/>
        <end position="244"/>
    </location>
</feature>
<evidence type="ECO:0000256" key="3">
    <source>
        <dbReference type="ARBA" id="ARBA00022448"/>
    </source>
</evidence>
<sequence length="253" mass="29788">MNFFKEFSPFQKGFFIFFLIASIISFFIPVMTGTGTWATIFEFSSIIGIISTISGIFTSIYQAKASIKCYFWWTLNTVTYAIVAWYGQLYGQVIQNIVFILPLIVIGFIDWRRNLQENHSEEIEIKRFKTKHWVITVIAVLIGWVLYAWFLKSLPYLLEHGFNLTLSPDKEYILDSLTTVFTIFAVFLTSRRYMEQWYFWILSNLGIVLFIESMIKNGFTVSDFSGALVWLQYGIIAFYGFYNWNKLYKNHKK</sequence>
<dbReference type="AlphaFoldDB" id="A0A1V4SWH0"/>
<keyword evidence="5 8" id="KW-0812">Transmembrane</keyword>
<feature type="transmembrane region" description="Helical" evidence="8">
    <location>
        <begin position="197"/>
        <end position="215"/>
    </location>
</feature>
<dbReference type="Pfam" id="PF04973">
    <property type="entry name" value="NMN_transporter"/>
    <property type="match status" value="1"/>
</dbReference>
<feature type="transmembrane region" description="Helical" evidence="8">
    <location>
        <begin position="69"/>
        <end position="87"/>
    </location>
</feature>
<evidence type="ECO:0000256" key="1">
    <source>
        <dbReference type="ARBA" id="ARBA00004651"/>
    </source>
</evidence>
<organism evidence="9 10">
    <name type="scientific">Clostridium thermobutyricum DSM 4928</name>
    <dbReference type="NCBI Taxonomy" id="1121339"/>
    <lineage>
        <taxon>Bacteria</taxon>
        <taxon>Bacillati</taxon>
        <taxon>Bacillota</taxon>
        <taxon>Clostridia</taxon>
        <taxon>Eubacteriales</taxon>
        <taxon>Clostridiaceae</taxon>
        <taxon>Clostridium</taxon>
    </lineage>
</organism>
<dbReference type="RefSeq" id="WP_080022858.1">
    <property type="nucleotide sequence ID" value="NZ_LTAY01000039.1"/>
</dbReference>
<gene>
    <name evidence="9" type="primary">pnuC_5</name>
    <name evidence="9" type="ORF">CLTHE_16820</name>
</gene>
<accession>A0A1V4SWH0</accession>
<feature type="transmembrane region" description="Helical" evidence="8">
    <location>
        <begin position="172"/>
        <end position="190"/>
    </location>
</feature>
<comment type="similarity">
    <text evidence="2">Belongs to the nicotinamide ribonucleoside (NR) uptake permease (TC 4.B.1) family.</text>
</comment>
<feature type="transmembrane region" description="Helical" evidence="8">
    <location>
        <begin position="132"/>
        <end position="152"/>
    </location>
</feature>
<keyword evidence="4" id="KW-1003">Cell membrane</keyword>
<evidence type="ECO:0000313" key="9">
    <source>
        <dbReference type="EMBL" id="OPX47702.1"/>
    </source>
</evidence>
<protein>
    <submittedName>
        <fullName evidence="9">Nicotinamide riboside transporter PnuC</fullName>
    </submittedName>
</protein>
<dbReference type="GO" id="GO:0005886">
    <property type="term" value="C:plasma membrane"/>
    <property type="evidence" value="ECO:0007669"/>
    <property type="project" value="UniProtKB-SubCell"/>
</dbReference>